<dbReference type="Gene3D" id="3.40.50.1000">
    <property type="entry name" value="HAD superfamily/HAD-like"/>
    <property type="match status" value="1"/>
</dbReference>
<sequence length="252" mass="28181">MKILASDYDGTLRVNEKVESYDLDMIHKHRAAGNLFGLVTGRSMESIKAEIEGNGIEVDFVIANNGGVIYDKQFQKLRCIYMDTQAAQEIIAYIKSEECASYVINDGYHRHKYIVNEAIEDVKYGNIPTHAKDEVYQGMIAQLVVSLQDDSLAHTIAAYINQRFAAYAVAYVNVNCVDIVPVGISKADGITYLKERYGWEKENIYVIGDSYNDLPMLNAFHGFTLFHAKDEIKANAEAVFAQVGDCIKALQA</sequence>
<protein>
    <submittedName>
        <fullName evidence="1">HAD family phosphatase</fullName>
    </submittedName>
</protein>
<organism evidence="1 2">
    <name type="scientific">Amedibacillus dolichus</name>
    <dbReference type="NCBI Taxonomy" id="31971"/>
    <lineage>
        <taxon>Bacteria</taxon>
        <taxon>Bacillati</taxon>
        <taxon>Bacillota</taxon>
        <taxon>Erysipelotrichia</taxon>
        <taxon>Erysipelotrichales</taxon>
        <taxon>Erysipelotrichaceae</taxon>
        <taxon>Amedibacillus</taxon>
    </lineage>
</organism>
<gene>
    <name evidence="1" type="ORF">DWZ83_07540</name>
</gene>
<dbReference type="InterPro" id="IPR023214">
    <property type="entry name" value="HAD_sf"/>
</dbReference>
<dbReference type="RefSeq" id="WP_118365717.1">
    <property type="nucleotide sequence ID" value="NZ_CAUWIX010000009.1"/>
</dbReference>
<dbReference type="EMBL" id="QRPK01000040">
    <property type="protein sequence ID" value="RHM09110.1"/>
    <property type="molecule type" value="Genomic_DNA"/>
</dbReference>
<dbReference type="InterPro" id="IPR036412">
    <property type="entry name" value="HAD-like_sf"/>
</dbReference>
<reference evidence="1 2" key="1">
    <citation type="submission" date="2018-08" db="EMBL/GenBank/DDBJ databases">
        <title>A genome reference for cultivated species of the human gut microbiota.</title>
        <authorList>
            <person name="Zou Y."/>
            <person name="Xue W."/>
            <person name="Luo G."/>
        </authorList>
    </citation>
    <scope>NUCLEOTIDE SEQUENCE [LARGE SCALE GENOMIC DNA]</scope>
    <source>
        <strain evidence="1 2">AF35-6BH</strain>
    </source>
</reference>
<proteinExistence type="predicted"/>
<comment type="caution">
    <text evidence="1">The sequence shown here is derived from an EMBL/GenBank/DDBJ whole genome shotgun (WGS) entry which is preliminary data.</text>
</comment>
<keyword evidence="2" id="KW-1185">Reference proteome</keyword>
<name>A0A415P8M1_9FIRM</name>
<dbReference type="AlphaFoldDB" id="A0A415P8M1"/>
<accession>A0A415P8M1</accession>
<dbReference type="Gene3D" id="3.30.1240.10">
    <property type="match status" value="1"/>
</dbReference>
<dbReference type="GO" id="GO:0016791">
    <property type="term" value="F:phosphatase activity"/>
    <property type="evidence" value="ECO:0007669"/>
    <property type="project" value="TreeGrafter"/>
</dbReference>
<dbReference type="InterPro" id="IPR006379">
    <property type="entry name" value="HAD-SF_hydro_IIB"/>
</dbReference>
<dbReference type="GO" id="GO:0005829">
    <property type="term" value="C:cytosol"/>
    <property type="evidence" value="ECO:0007669"/>
    <property type="project" value="TreeGrafter"/>
</dbReference>
<dbReference type="OrthoDB" id="306707at2"/>
<evidence type="ECO:0000313" key="2">
    <source>
        <dbReference type="Proteomes" id="UP000284868"/>
    </source>
</evidence>
<dbReference type="SUPFAM" id="SSF56784">
    <property type="entry name" value="HAD-like"/>
    <property type="match status" value="1"/>
</dbReference>
<dbReference type="Pfam" id="PF08282">
    <property type="entry name" value="Hydrolase_3"/>
    <property type="match status" value="1"/>
</dbReference>
<dbReference type="PANTHER" id="PTHR10000">
    <property type="entry name" value="PHOSPHOSERINE PHOSPHATASE"/>
    <property type="match status" value="1"/>
</dbReference>
<dbReference type="Proteomes" id="UP000284868">
    <property type="component" value="Unassembled WGS sequence"/>
</dbReference>
<dbReference type="NCBIfam" id="TIGR01484">
    <property type="entry name" value="HAD-SF-IIB"/>
    <property type="match status" value="1"/>
</dbReference>
<dbReference type="PANTHER" id="PTHR10000:SF8">
    <property type="entry name" value="HAD SUPERFAMILY HYDROLASE-LIKE, TYPE 3"/>
    <property type="match status" value="1"/>
</dbReference>
<dbReference type="GO" id="GO:0000287">
    <property type="term" value="F:magnesium ion binding"/>
    <property type="evidence" value="ECO:0007669"/>
    <property type="project" value="TreeGrafter"/>
</dbReference>
<evidence type="ECO:0000313" key="1">
    <source>
        <dbReference type="EMBL" id="RHM09110.1"/>
    </source>
</evidence>